<dbReference type="InterPro" id="IPR036249">
    <property type="entry name" value="Thioredoxin-like_sf"/>
</dbReference>
<dbReference type="EMBL" id="CP017589">
    <property type="protein sequence ID" value="ARF52311.1"/>
    <property type="molecule type" value="Genomic_DNA"/>
</dbReference>
<name>A0ABN4ZBN6_PANSE</name>
<geneLocation type="plasmid" evidence="3 4">
    <name>pDSJ08</name>
</geneLocation>
<keyword evidence="1" id="KW-0732">Signal</keyword>
<proteinExistence type="predicted"/>
<dbReference type="InterPro" id="IPR001853">
    <property type="entry name" value="DSBA-like_thioredoxin_dom"/>
</dbReference>
<evidence type="ECO:0000259" key="2">
    <source>
        <dbReference type="Pfam" id="PF01323"/>
    </source>
</evidence>
<dbReference type="Gene3D" id="3.40.30.10">
    <property type="entry name" value="Glutaredoxin"/>
    <property type="match status" value="1"/>
</dbReference>
<gene>
    <name evidence="3" type="ORF">DSJ_23995</name>
</gene>
<reference evidence="3 4" key="1">
    <citation type="submission" date="2016-10" db="EMBL/GenBank/DDBJ databases">
        <title>Complete Genome Assembly of Pantoea stewartii subsp. stewartii DC283, a Corn Pathogen.</title>
        <authorList>
            <person name="Duong D.A."/>
            <person name="Stevens A.M."/>
            <person name="Jensen R.V."/>
        </authorList>
    </citation>
    <scope>NUCLEOTIDE SEQUENCE [LARGE SCALE GENOMIC DNA]</scope>
    <source>
        <strain evidence="3 4">DC283</strain>
        <plasmid evidence="3 4">pDSJ08</plasmid>
    </source>
</reference>
<evidence type="ECO:0000313" key="3">
    <source>
        <dbReference type="EMBL" id="ARF52311.1"/>
    </source>
</evidence>
<dbReference type="Proteomes" id="UP000192380">
    <property type="component" value="Plasmid pDSJ08"/>
</dbReference>
<accession>A0ABN4ZBN6</accession>
<evidence type="ECO:0000256" key="1">
    <source>
        <dbReference type="SAM" id="SignalP"/>
    </source>
</evidence>
<feature type="chain" id="PRO_5047124250" description="DSBA-like thioredoxin domain-containing protein" evidence="1">
    <location>
        <begin position="22"/>
        <end position="243"/>
    </location>
</feature>
<sequence>MKIKAFFGIVLLNLLTLSAQANTTTQLESSGVTDQDMRIMREAEKYLKSRPYLIKEVIKDEAQLLQDKSSPSYGPIGAEVTIVDFFDYQCSFCSRMAHELEQIRQNNPNIRIVYKEWPIFKERWENSLIAARTGLNIWNQLGSDAYLAWHMGIFSTGHIEGLLTVNDINKVSESVGYKSEYLFNVEEEMNNTDKLARKLGFTGTPAIIIMPTQGVNADNLTVIPGYVNSGVIKAAVIKATTKG</sequence>
<protein>
    <recommendedName>
        <fullName evidence="2">DSBA-like thioredoxin domain-containing protein</fullName>
    </recommendedName>
</protein>
<organism evidence="3 4">
    <name type="scientific">Pantoea stewartii subsp. stewartii DC283</name>
    <dbReference type="NCBI Taxonomy" id="660596"/>
    <lineage>
        <taxon>Bacteria</taxon>
        <taxon>Pseudomonadati</taxon>
        <taxon>Pseudomonadota</taxon>
        <taxon>Gammaproteobacteria</taxon>
        <taxon>Enterobacterales</taxon>
        <taxon>Erwiniaceae</taxon>
        <taxon>Pantoea</taxon>
    </lineage>
</organism>
<dbReference type="SUPFAM" id="SSF52833">
    <property type="entry name" value="Thioredoxin-like"/>
    <property type="match status" value="1"/>
</dbReference>
<evidence type="ECO:0000313" key="4">
    <source>
        <dbReference type="Proteomes" id="UP000192380"/>
    </source>
</evidence>
<keyword evidence="4" id="KW-1185">Reference proteome</keyword>
<feature type="signal peptide" evidence="1">
    <location>
        <begin position="1"/>
        <end position="21"/>
    </location>
</feature>
<dbReference type="RefSeq" id="WP_052310164.1">
    <property type="nucleotide sequence ID" value="NZ_AHIE01000039.1"/>
</dbReference>
<keyword evidence="3" id="KW-0614">Plasmid</keyword>
<dbReference type="Pfam" id="PF01323">
    <property type="entry name" value="DSBA"/>
    <property type="match status" value="1"/>
</dbReference>
<feature type="domain" description="DSBA-like thioredoxin" evidence="2">
    <location>
        <begin position="81"/>
        <end position="122"/>
    </location>
</feature>